<evidence type="ECO:0000313" key="10">
    <source>
        <dbReference type="Proteomes" id="UP000034044"/>
    </source>
</evidence>
<dbReference type="InterPro" id="IPR037103">
    <property type="entry name" value="Tubulin/FtsZ-like_C"/>
</dbReference>
<evidence type="ECO:0000256" key="3">
    <source>
        <dbReference type="ARBA" id="ARBA00023134"/>
    </source>
</evidence>
<evidence type="ECO:0000256" key="4">
    <source>
        <dbReference type="HAMAP-Rule" id="MF_00909"/>
    </source>
</evidence>
<feature type="binding site" evidence="4">
    <location>
        <position position="165"/>
    </location>
    <ligand>
        <name>GTP</name>
        <dbReference type="ChEBI" id="CHEBI:37565"/>
    </ligand>
</feature>
<dbReference type="Gene3D" id="3.30.1330.20">
    <property type="entry name" value="Tubulin/FtsZ, C-terminal domain"/>
    <property type="match status" value="1"/>
</dbReference>
<gene>
    <name evidence="4" type="primary">ftsZ</name>
    <name evidence="9" type="ORF">US36_C0015G0013</name>
</gene>
<proteinExistence type="inferred from homology"/>
<dbReference type="CDD" id="cd02201">
    <property type="entry name" value="FtsZ_type1"/>
    <property type="match status" value="1"/>
</dbReference>
<evidence type="ECO:0000259" key="7">
    <source>
        <dbReference type="SMART" id="SM00864"/>
    </source>
</evidence>
<dbReference type="Proteomes" id="UP000034044">
    <property type="component" value="Unassembled WGS sequence"/>
</dbReference>
<comment type="function">
    <text evidence="4">Essential cell division protein that forms a contractile ring structure (Z ring) at the future cell division site. The regulation of the ring assembly controls the timing and the location of cell division. One of the functions of the FtsZ ring is to recruit other cell division proteins to the septum to produce a new cell wall between the dividing cells. Binds GTP and shows GTPase activity.</text>
</comment>
<dbReference type="InterPro" id="IPR024757">
    <property type="entry name" value="FtsZ_C"/>
</dbReference>
<feature type="region of interest" description="Disordered" evidence="6">
    <location>
        <begin position="360"/>
        <end position="386"/>
    </location>
</feature>
<dbReference type="InterPro" id="IPR036525">
    <property type="entry name" value="Tubulin/FtsZ_GTPase_sf"/>
</dbReference>
<feature type="binding site" evidence="4">
    <location>
        <position position="209"/>
    </location>
    <ligand>
        <name>GTP</name>
        <dbReference type="ChEBI" id="CHEBI:37565"/>
    </ligand>
</feature>
<dbReference type="GO" id="GO:0005737">
    <property type="term" value="C:cytoplasm"/>
    <property type="evidence" value="ECO:0007669"/>
    <property type="project" value="UniProtKB-SubCell"/>
</dbReference>
<name>A0A0G0IBW4_9BACT</name>
<comment type="similarity">
    <text evidence="1 4">Belongs to the FtsZ family.</text>
</comment>
<dbReference type="GO" id="GO:0051258">
    <property type="term" value="P:protein polymerization"/>
    <property type="evidence" value="ECO:0007669"/>
    <property type="project" value="UniProtKB-UniRule"/>
</dbReference>
<reference evidence="9 10" key="1">
    <citation type="journal article" date="2015" name="Nature">
        <title>rRNA introns, odd ribosomes, and small enigmatic genomes across a large radiation of phyla.</title>
        <authorList>
            <person name="Brown C.T."/>
            <person name="Hug L.A."/>
            <person name="Thomas B.C."/>
            <person name="Sharon I."/>
            <person name="Castelle C.J."/>
            <person name="Singh A."/>
            <person name="Wilkins M.J."/>
            <person name="Williams K.H."/>
            <person name="Banfield J.F."/>
        </authorList>
    </citation>
    <scope>NUCLEOTIDE SEQUENCE [LARGE SCALE GENOMIC DNA]</scope>
</reference>
<feature type="domain" description="Tubulin/FtsZ GTPase" evidence="7">
    <location>
        <begin position="35"/>
        <end position="227"/>
    </location>
</feature>
<feature type="binding site" evidence="4">
    <location>
        <position position="161"/>
    </location>
    <ligand>
        <name>GTP</name>
        <dbReference type="ChEBI" id="CHEBI:37565"/>
    </ligand>
</feature>
<dbReference type="InterPro" id="IPR008280">
    <property type="entry name" value="Tub_FtsZ_C"/>
</dbReference>
<evidence type="ECO:0000256" key="6">
    <source>
        <dbReference type="SAM" id="MobiDB-lite"/>
    </source>
</evidence>
<dbReference type="Pfam" id="PF00091">
    <property type="entry name" value="Tubulin"/>
    <property type="match status" value="1"/>
</dbReference>
<dbReference type="SMART" id="SM00865">
    <property type="entry name" value="Tubulin_C"/>
    <property type="match status" value="1"/>
</dbReference>
<feature type="binding site" evidence="4">
    <location>
        <begin position="130"/>
        <end position="132"/>
    </location>
    <ligand>
        <name>GTP</name>
        <dbReference type="ChEBI" id="CHEBI:37565"/>
    </ligand>
</feature>
<sequence>MKKRRPKAKKIKRISKVKTKSPKPRQKAAENFLPRIKVVGVGGSGGNAVTRMSNDSIKGVELIAINTDIQDLNYCSARKKICIGRNLTKGMGTGMDPELGRRAAEESQSEIAQALEGADMIFLTAGFGGGTGTGALPVIAEIAREMNILTLAVVTKPFVFEGYERMRIAEEGMSRIKDKVDTLITIPNDRIFSIINKNTSLLKAFEEIDEILKNAVLGIAELISTPGIINIDFADVKSIVQNAGLAIIANGVASGNDRALNAANQATNSPLLDISISGAKRVLFSISGHRDLKMSEINDIAKMISEQVNPSARIIFGAHHDRKLKKGELKITLVATGFGNDLKRDSTSLPNLFISELGRFSEESKEPASSKSAKHGEKDKKEDKETKVEDIWDIPAFLRKKGNKRH</sequence>
<protein>
    <recommendedName>
        <fullName evidence="4 5">Cell division protein FtsZ</fullName>
    </recommendedName>
</protein>
<evidence type="ECO:0000313" key="9">
    <source>
        <dbReference type="EMBL" id="KKQ21704.1"/>
    </source>
</evidence>
<dbReference type="HAMAP" id="MF_00909">
    <property type="entry name" value="FtsZ"/>
    <property type="match status" value="1"/>
</dbReference>
<evidence type="ECO:0000256" key="1">
    <source>
        <dbReference type="ARBA" id="ARBA00009690"/>
    </source>
</evidence>
<feature type="compositionally biased region" description="Basic residues" evidence="6">
    <location>
        <begin position="1"/>
        <end position="26"/>
    </location>
</feature>
<organism evidence="9 10">
    <name type="scientific">Candidatus Wolfebacteria bacterium GW2011_GWC1_37_10</name>
    <dbReference type="NCBI Taxonomy" id="1619010"/>
    <lineage>
        <taxon>Bacteria</taxon>
        <taxon>Candidatus Wolfeibacteriota</taxon>
    </lineage>
</organism>
<accession>A0A0G0IBW4</accession>
<dbReference type="PRINTS" id="PR00423">
    <property type="entry name" value="CELLDVISFTSZ"/>
</dbReference>
<evidence type="ECO:0000256" key="5">
    <source>
        <dbReference type="NCBIfam" id="TIGR00065"/>
    </source>
</evidence>
<dbReference type="AlphaFoldDB" id="A0A0G0IBW4"/>
<dbReference type="GO" id="GO:0032153">
    <property type="term" value="C:cell division site"/>
    <property type="evidence" value="ECO:0007669"/>
    <property type="project" value="UniProtKB-UniRule"/>
</dbReference>
<evidence type="ECO:0000256" key="2">
    <source>
        <dbReference type="ARBA" id="ARBA00022741"/>
    </source>
</evidence>
<comment type="caution">
    <text evidence="9">The sequence shown here is derived from an EMBL/GenBank/DDBJ whole genome shotgun (WGS) entry which is preliminary data.</text>
</comment>
<dbReference type="SUPFAM" id="SSF52490">
    <property type="entry name" value="Tubulin nucleotide-binding domain-like"/>
    <property type="match status" value="1"/>
</dbReference>
<evidence type="ECO:0000259" key="8">
    <source>
        <dbReference type="SMART" id="SM00865"/>
    </source>
</evidence>
<dbReference type="SMART" id="SM00864">
    <property type="entry name" value="Tubulin"/>
    <property type="match status" value="1"/>
</dbReference>
<dbReference type="FunFam" id="3.40.50.1440:FF:000001">
    <property type="entry name" value="Cell division protein FtsZ"/>
    <property type="match status" value="1"/>
</dbReference>
<dbReference type="EMBL" id="LBSR01000015">
    <property type="protein sequence ID" value="KKQ21704.1"/>
    <property type="molecule type" value="Genomic_DNA"/>
</dbReference>
<keyword evidence="4" id="KW-0963">Cytoplasm</keyword>
<comment type="subunit">
    <text evidence="4">Homodimer. Polymerizes to form a dynamic ring structure in a strictly GTP-dependent manner. Interacts directly with several other division proteins.</text>
</comment>
<dbReference type="GO" id="GO:0005525">
    <property type="term" value="F:GTP binding"/>
    <property type="evidence" value="ECO:0007669"/>
    <property type="project" value="UniProtKB-UniRule"/>
</dbReference>
<keyword evidence="4" id="KW-0717">Septation</keyword>
<dbReference type="GO" id="GO:0003924">
    <property type="term" value="F:GTPase activity"/>
    <property type="evidence" value="ECO:0007669"/>
    <property type="project" value="UniProtKB-UniRule"/>
</dbReference>
<keyword evidence="4 9" id="KW-0132">Cell division</keyword>
<dbReference type="InterPro" id="IPR045061">
    <property type="entry name" value="FtsZ/CetZ"/>
</dbReference>
<dbReference type="NCBIfam" id="TIGR00065">
    <property type="entry name" value="ftsZ"/>
    <property type="match status" value="1"/>
</dbReference>
<feature type="domain" description="Tubulin/FtsZ 2-layer sandwich" evidence="8">
    <location>
        <begin position="229"/>
        <end position="347"/>
    </location>
</feature>
<dbReference type="PANTHER" id="PTHR30314:SF3">
    <property type="entry name" value="MITOCHONDRIAL DIVISION PROTEIN FSZA"/>
    <property type="match status" value="1"/>
</dbReference>
<dbReference type="GO" id="GO:0000917">
    <property type="term" value="P:division septum assembly"/>
    <property type="evidence" value="ECO:0007669"/>
    <property type="project" value="UniProtKB-KW"/>
</dbReference>
<dbReference type="InterPro" id="IPR000158">
    <property type="entry name" value="Cell_div_FtsZ"/>
</dbReference>
<comment type="subcellular location">
    <subcellularLocation>
        <location evidence="4">Cytoplasm</location>
    </subcellularLocation>
    <text evidence="4">Assembles at midcell at the inner surface of the cytoplasmic membrane.</text>
</comment>
<dbReference type="GO" id="GO:0043093">
    <property type="term" value="P:FtsZ-dependent cytokinesis"/>
    <property type="evidence" value="ECO:0007669"/>
    <property type="project" value="UniProtKB-UniRule"/>
</dbReference>
<dbReference type="InterPro" id="IPR003008">
    <property type="entry name" value="Tubulin_FtsZ_GTPase"/>
</dbReference>
<keyword evidence="3 4" id="KW-0342">GTP-binding</keyword>
<dbReference type="InterPro" id="IPR018316">
    <property type="entry name" value="Tubulin/FtsZ_2-layer-sand-dom"/>
</dbReference>
<dbReference type="PANTHER" id="PTHR30314">
    <property type="entry name" value="CELL DIVISION PROTEIN FTSZ-RELATED"/>
    <property type="match status" value="1"/>
</dbReference>
<feature type="region of interest" description="Disordered" evidence="6">
    <location>
        <begin position="1"/>
        <end position="27"/>
    </location>
</feature>
<keyword evidence="4" id="KW-0131">Cell cycle</keyword>
<dbReference type="Gene3D" id="3.40.50.1440">
    <property type="entry name" value="Tubulin/FtsZ, GTPase domain"/>
    <property type="match status" value="1"/>
</dbReference>
<dbReference type="SUPFAM" id="SSF55307">
    <property type="entry name" value="Tubulin C-terminal domain-like"/>
    <property type="match status" value="1"/>
</dbReference>
<dbReference type="Pfam" id="PF12327">
    <property type="entry name" value="FtsZ_C"/>
    <property type="match status" value="1"/>
</dbReference>
<keyword evidence="2 4" id="KW-0547">Nucleotide-binding</keyword>
<comment type="caution">
    <text evidence="4">Lacks conserved residue(s) required for the propagation of feature annotation.</text>
</comment>
<dbReference type="PATRIC" id="fig|1619010.3.peg.494"/>